<reference evidence="1 2" key="1">
    <citation type="submission" date="2012-01" db="EMBL/GenBank/DDBJ databases">
        <title>Complete sequence of Desulfotomaculum gibsoniae DSM 7213.</title>
        <authorList>
            <consortium name="US DOE Joint Genome Institute"/>
            <person name="Lucas S."/>
            <person name="Han J."/>
            <person name="Lapidus A."/>
            <person name="Cheng J.-F."/>
            <person name="Goodwin L."/>
            <person name="Pitluck S."/>
            <person name="Peters L."/>
            <person name="Ovchinnikova G."/>
            <person name="Teshima H."/>
            <person name="Detter J.C."/>
            <person name="Han C."/>
            <person name="Tapia R."/>
            <person name="Land M."/>
            <person name="Hauser L."/>
            <person name="Kyrpides N."/>
            <person name="Ivanova N."/>
            <person name="Pagani I."/>
            <person name="Parshina S."/>
            <person name="Plugge C."/>
            <person name="Muyzer G."/>
            <person name="Kuever J."/>
            <person name="Ivanova A."/>
            <person name="Nazina T."/>
            <person name="Klenk H.-P."/>
            <person name="Brambilla E."/>
            <person name="Spring S."/>
            <person name="Stams A.F."/>
            <person name="Woyke T."/>
        </authorList>
    </citation>
    <scope>NUCLEOTIDE SEQUENCE [LARGE SCALE GENOMIC DNA]</scope>
    <source>
        <strain evidence="1 2">DSM 7213</strain>
    </source>
</reference>
<organism evidence="1 2">
    <name type="scientific">Desulfoscipio gibsoniae DSM 7213</name>
    <dbReference type="NCBI Taxonomy" id="767817"/>
    <lineage>
        <taxon>Bacteria</taxon>
        <taxon>Bacillati</taxon>
        <taxon>Bacillota</taxon>
        <taxon>Clostridia</taxon>
        <taxon>Eubacteriales</taxon>
        <taxon>Desulfallaceae</taxon>
        <taxon>Desulfoscipio</taxon>
    </lineage>
</organism>
<keyword evidence="2" id="KW-1185">Reference proteome</keyword>
<dbReference type="Proteomes" id="UP000013520">
    <property type="component" value="Chromosome"/>
</dbReference>
<protein>
    <submittedName>
        <fullName evidence="1">Uncharacterized protein</fullName>
    </submittedName>
</protein>
<dbReference type="AlphaFoldDB" id="R4KIR6"/>
<dbReference type="HOGENOM" id="CLU_2733430_0_0_9"/>
<evidence type="ECO:0000313" key="2">
    <source>
        <dbReference type="Proteomes" id="UP000013520"/>
    </source>
</evidence>
<sequence length="71" mass="8349">MIRDSYTENLYEMVPCNNRTINAKNNRGGDEMLNDKDAKEMDWVNREANEEAAQDYLRIRMDDNDNFGEGQ</sequence>
<dbReference type="EMBL" id="CP003273">
    <property type="protein sequence ID" value="AGL00440.1"/>
    <property type="molecule type" value="Genomic_DNA"/>
</dbReference>
<proteinExistence type="predicted"/>
<dbReference type="KEGG" id="dgi:Desgi_0892"/>
<gene>
    <name evidence="1" type="ORF">Desgi_0892</name>
</gene>
<name>R4KIR6_9FIRM</name>
<accession>R4KIR6</accession>
<evidence type="ECO:0000313" key="1">
    <source>
        <dbReference type="EMBL" id="AGL00440.1"/>
    </source>
</evidence>